<dbReference type="InterPro" id="IPR036388">
    <property type="entry name" value="WH-like_DNA-bd_sf"/>
</dbReference>
<comment type="caution">
    <text evidence="5">The sequence shown here is derived from an EMBL/GenBank/DDBJ whole genome shotgun (WGS) entry which is preliminary data.</text>
</comment>
<keyword evidence="2" id="KW-0238">DNA-binding</keyword>
<feature type="domain" description="HTH gntR-type" evidence="4">
    <location>
        <begin position="6"/>
        <end position="73"/>
    </location>
</feature>
<dbReference type="PANTHER" id="PTHR43537">
    <property type="entry name" value="TRANSCRIPTIONAL REGULATOR, GNTR FAMILY"/>
    <property type="match status" value="1"/>
</dbReference>
<proteinExistence type="predicted"/>
<dbReference type="PRINTS" id="PR00035">
    <property type="entry name" value="HTHGNTR"/>
</dbReference>
<keyword evidence="3" id="KW-0804">Transcription</keyword>
<gene>
    <name evidence="5" type="primary">hypR</name>
    <name evidence="5" type="ORF">GCM10011357_27000</name>
</gene>
<dbReference type="Pfam" id="PF07729">
    <property type="entry name" value="FCD"/>
    <property type="match status" value="1"/>
</dbReference>
<dbReference type="SMART" id="SM00345">
    <property type="entry name" value="HTH_GNTR"/>
    <property type="match status" value="1"/>
</dbReference>
<dbReference type="InterPro" id="IPR011711">
    <property type="entry name" value="GntR_C"/>
</dbReference>
<dbReference type="Pfam" id="PF00392">
    <property type="entry name" value="GntR"/>
    <property type="match status" value="1"/>
</dbReference>
<sequence>MAIEHKTRTQLVTEAIREKIVSGQIKAGEPLRQAALAEEMRVSRIPVREALMQLEAEGLVNLEAHKGATAAEISIAQIDELFELRAMLEAELLKYSVSGLTEQDFDEAENILAQLEAATEDGDSNNITGRLNSQFHQKLYSRADRPQTEEFVRMLSQNSERYTRMYIIREGEIVTSSEQHRQLLELCKAGDSKLACDYLRQHILQAMQDIKSMLKKSA</sequence>
<dbReference type="PROSITE" id="PS50949">
    <property type="entry name" value="HTH_GNTR"/>
    <property type="match status" value="1"/>
</dbReference>
<accession>A0ABQ1RL10</accession>
<dbReference type="InterPro" id="IPR036390">
    <property type="entry name" value="WH_DNA-bd_sf"/>
</dbReference>
<dbReference type="InterPro" id="IPR000524">
    <property type="entry name" value="Tscrpt_reg_HTH_GntR"/>
</dbReference>
<evidence type="ECO:0000313" key="6">
    <source>
        <dbReference type="Proteomes" id="UP000614272"/>
    </source>
</evidence>
<dbReference type="SUPFAM" id="SSF48008">
    <property type="entry name" value="GntR ligand-binding domain-like"/>
    <property type="match status" value="1"/>
</dbReference>
<dbReference type="EMBL" id="BMGJ01000011">
    <property type="protein sequence ID" value="GGD70509.1"/>
    <property type="molecule type" value="Genomic_DNA"/>
</dbReference>
<dbReference type="SUPFAM" id="SSF46785">
    <property type="entry name" value="Winged helix' DNA-binding domain"/>
    <property type="match status" value="1"/>
</dbReference>
<dbReference type="Gene3D" id="1.10.10.10">
    <property type="entry name" value="Winged helix-like DNA-binding domain superfamily/Winged helix DNA-binding domain"/>
    <property type="match status" value="1"/>
</dbReference>
<evidence type="ECO:0000256" key="3">
    <source>
        <dbReference type="ARBA" id="ARBA00023163"/>
    </source>
</evidence>
<reference evidence="6" key="1">
    <citation type="journal article" date="2019" name="Int. J. Syst. Evol. Microbiol.">
        <title>The Global Catalogue of Microorganisms (GCM) 10K type strain sequencing project: providing services to taxonomists for standard genome sequencing and annotation.</title>
        <authorList>
            <consortium name="The Broad Institute Genomics Platform"/>
            <consortium name="The Broad Institute Genome Sequencing Center for Infectious Disease"/>
            <person name="Wu L."/>
            <person name="Ma J."/>
        </authorList>
    </citation>
    <scope>NUCLEOTIDE SEQUENCE [LARGE SCALE GENOMIC DNA]</scope>
    <source>
        <strain evidence="6">CGMCC 1.12923</strain>
    </source>
</reference>
<dbReference type="Gene3D" id="1.20.120.530">
    <property type="entry name" value="GntR ligand-binding domain-like"/>
    <property type="match status" value="1"/>
</dbReference>
<organism evidence="5 6">
    <name type="scientific">Lacimicrobium alkaliphilum</name>
    <dbReference type="NCBI Taxonomy" id="1526571"/>
    <lineage>
        <taxon>Bacteria</taxon>
        <taxon>Pseudomonadati</taxon>
        <taxon>Pseudomonadota</taxon>
        <taxon>Gammaproteobacteria</taxon>
        <taxon>Alteromonadales</taxon>
        <taxon>Alteromonadaceae</taxon>
        <taxon>Lacimicrobium</taxon>
    </lineage>
</organism>
<evidence type="ECO:0000256" key="1">
    <source>
        <dbReference type="ARBA" id="ARBA00023015"/>
    </source>
</evidence>
<dbReference type="PANTHER" id="PTHR43537:SF41">
    <property type="entry name" value="TRANSCRIPTIONAL REGULATORY PROTEIN"/>
    <property type="match status" value="1"/>
</dbReference>
<keyword evidence="6" id="KW-1185">Reference proteome</keyword>
<dbReference type="SMART" id="SM00895">
    <property type="entry name" value="FCD"/>
    <property type="match status" value="1"/>
</dbReference>
<dbReference type="RefSeq" id="WP_099035403.1">
    <property type="nucleotide sequence ID" value="NZ_BMGJ01000011.1"/>
</dbReference>
<dbReference type="InterPro" id="IPR008920">
    <property type="entry name" value="TF_FadR/GntR_C"/>
</dbReference>
<name>A0ABQ1RL10_9ALTE</name>
<protein>
    <submittedName>
        <fullName evidence="5">GntR family transcriptional regulator</fullName>
    </submittedName>
</protein>
<evidence type="ECO:0000313" key="5">
    <source>
        <dbReference type="EMBL" id="GGD70509.1"/>
    </source>
</evidence>
<evidence type="ECO:0000256" key="2">
    <source>
        <dbReference type="ARBA" id="ARBA00023125"/>
    </source>
</evidence>
<keyword evidence="1" id="KW-0805">Transcription regulation</keyword>
<evidence type="ECO:0000259" key="4">
    <source>
        <dbReference type="PROSITE" id="PS50949"/>
    </source>
</evidence>
<dbReference type="CDD" id="cd07377">
    <property type="entry name" value="WHTH_GntR"/>
    <property type="match status" value="1"/>
</dbReference>
<dbReference type="Proteomes" id="UP000614272">
    <property type="component" value="Unassembled WGS sequence"/>
</dbReference>